<dbReference type="STRING" id="388467.A19Y_2761"/>
<dbReference type="RefSeq" id="WP_052369598.1">
    <property type="nucleotide sequence ID" value="NZ_CM002803.1"/>
</dbReference>
<dbReference type="Proteomes" id="UP000027395">
    <property type="component" value="Chromosome"/>
</dbReference>
<evidence type="ECO:0000256" key="1">
    <source>
        <dbReference type="SAM" id="Phobius"/>
    </source>
</evidence>
<evidence type="ECO:0008006" key="4">
    <source>
        <dbReference type="Google" id="ProtNLM"/>
    </source>
</evidence>
<dbReference type="PATRIC" id="fig|388467.6.peg.2710"/>
<proteinExistence type="predicted"/>
<accession>A0A073CUF0</accession>
<feature type="transmembrane region" description="Helical" evidence="1">
    <location>
        <begin position="28"/>
        <end position="46"/>
    </location>
</feature>
<gene>
    <name evidence="2" type="ORF">A19Y_2761</name>
</gene>
<evidence type="ECO:0000313" key="2">
    <source>
        <dbReference type="EMBL" id="KEI67640.1"/>
    </source>
</evidence>
<keyword evidence="1" id="KW-0812">Transmembrane</keyword>
<dbReference type="AlphaFoldDB" id="A0A073CUF0"/>
<dbReference type="EMBL" id="CM002803">
    <property type="protein sequence ID" value="KEI67640.1"/>
    <property type="molecule type" value="Genomic_DNA"/>
</dbReference>
<keyword evidence="1" id="KW-0472">Membrane</keyword>
<dbReference type="eggNOG" id="ENOG502Z83E">
    <property type="taxonomic scope" value="Bacteria"/>
</dbReference>
<keyword evidence="3" id="KW-1185">Reference proteome</keyword>
<dbReference type="GeneID" id="77288775"/>
<reference evidence="2 3" key="1">
    <citation type="journal article" date="2014" name="Appl. Environ. Microbiol.">
        <title>Elucidation of insertion elements encoded on plasmids and in vitro construction of shuttle vectors from the toxic cyanobacterium Planktothrix.</title>
        <authorList>
            <person name="Christiansen G."/>
            <person name="Goesmann A."/>
            <person name="Kurmayer R."/>
        </authorList>
    </citation>
    <scope>NUCLEOTIDE SEQUENCE [LARGE SCALE GENOMIC DNA]</scope>
    <source>
        <strain evidence="2 3">NIVA-CYA 126/8</strain>
    </source>
</reference>
<name>A0A073CUF0_PLAA1</name>
<protein>
    <recommendedName>
        <fullName evidence="4">Nuclear transport factor 2 family protein</fullName>
    </recommendedName>
</protein>
<dbReference type="SUPFAM" id="SSF54427">
    <property type="entry name" value="NTF2-like"/>
    <property type="match status" value="1"/>
</dbReference>
<organism evidence="2 3">
    <name type="scientific">Planktothrix agardhii (strain NIVA-CYA 126/8)</name>
    <dbReference type="NCBI Taxonomy" id="388467"/>
    <lineage>
        <taxon>Bacteria</taxon>
        <taxon>Bacillati</taxon>
        <taxon>Cyanobacteriota</taxon>
        <taxon>Cyanophyceae</taxon>
        <taxon>Oscillatoriophycideae</taxon>
        <taxon>Oscillatoriales</taxon>
        <taxon>Microcoleaceae</taxon>
        <taxon>Planktothrix</taxon>
    </lineage>
</organism>
<dbReference type="InterPro" id="IPR032710">
    <property type="entry name" value="NTF2-like_dom_sf"/>
</dbReference>
<sequence length="280" mass="31407">MTIFPIVQRQSFQNRYGVQMRHLWAKPLFYVVLGTILWGMGTGISLRANAETPETAPANVTNLLNQIDAAANRRDVEKVMGFYGSNFTNSDGLDYQSLRQVLKEFWNRYSQLNYRTELQSWQQNGDILTTTTITEITGTKKIDNREFALTSTITSQQQIQGEKIIKQEIIAEKNQLTLGKKPPTVVFNIPEQVKAGQEFNIDAIVQEPLENDILIGTAITEPITAETYNNSGLLQLEFLPSGGIFKVGKAPDIAGNNWISAILMRQGGVTLITQRLRVVK</sequence>
<keyword evidence="1" id="KW-1133">Transmembrane helix</keyword>
<evidence type="ECO:0000313" key="3">
    <source>
        <dbReference type="Proteomes" id="UP000027395"/>
    </source>
</evidence>
<dbReference type="HOGENOM" id="CLU_074052_0_0_3"/>